<gene>
    <name evidence="2" type="ORF">GCM10010422_64150</name>
</gene>
<dbReference type="RefSeq" id="WP_086808913.1">
    <property type="nucleotide sequence ID" value="NZ_BAAATL010000034.1"/>
</dbReference>
<keyword evidence="1" id="KW-0732">Signal</keyword>
<organism evidence="2 3">
    <name type="scientific">Streptomyces graminearus</name>
    <dbReference type="NCBI Taxonomy" id="284030"/>
    <lineage>
        <taxon>Bacteria</taxon>
        <taxon>Bacillati</taxon>
        <taxon>Actinomycetota</taxon>
        <taxon>Actinomycetes</taxon>
        <taxon>Kitasatosporales</taxon>
        <taxon>Streptomycetaceae</taxon>
        <taxon>Streptomyces</taxon>
    </lineage>
</organism>
<feature type="chain" id="PRO_5047163707" evidence="1">
    <location>
        <begin position="24"/>
        <end position="63"/>
    </location>
</feature>
<evidence type="ECO:0000313" key="2">
    <source>
        <dbReference type="EMBL" id="GAA2504832.1"/>
    </source>
</evidence>
<evidence type="ECO:0000256" key="1">
    <source>
        <dbReference type="SAM" id="SignalP"/>
    </source>
</evidence>
<evidence type="ECO:0000313" key="3">
    <source>
        <dbReference type="Proteomes" id="UP001501721"/>
    </source>
</evidence>
<proteinExistence type="predicted"/>
<name>A0ABP5ZYR2_9ACTN</name>
<dbReference type="Proteomes" id="UP001501721">
    <property type="component" value="Unassembled WGS sequence"/>
</dbReference>
<dbReference type="EMBL" id="BAAATL010000034">
    <property type="protein sequence ID" value="GAA2504832.1"/>
    <property type="molecule type" value="Genomic_DNA"/>
</dbReference>
<protein>
    <submittedName>
        <fullName evidence="2">Uncharacterized protein</fullName>
    </submittedName>
</protein>
<feature type="signal peptide" evidence="1">
    <location>
        <begin position="1"/>
        <end position="23"/>
    </location>
</feature>
<comment type="caution">
    <text evidence="2">The sequence shown here is derived from an EMBL/GenBank/DDBJ whole genome shotgun (WGS) entry which is preliminary data.</text>
</comment>
<keyword evidence="3" id="KW-1185">Reference proteome</keyword>
<reference evidence="3" key="1">
    <citation type="journal article" date="2019" name="Int. J. Syst. Evol. Microbiol.">
        <title>The Global Catalogue of Microorganisms (GCM) 10K type strain sequencing project: providing services to taxonomists for standard genome sequencing and annotation.</title>
        <authorList>
            <consortium name="The Broad Institute Genomics Platform"/>
            <consortium name="The Broad Institute Genome Sequencing Center for Infectious Disease"/>
            <person name="Wu L."/>
            <person name="Ma J."/>
        </authorList>
    </citation>
    <scope>NUCLEOTIDE SEQUENCE [LARGE SCALE GENOMIC DNA]</scope>
    <source>
        <strain evidence="3">JCM 6923</strain>
    </source>
</reference>
<dbReference type="PROSITE" id="PS51257">
    <property type="entry name" value="PROKAR_LIPOPROTEIN"/>
    <property type="match status" value="1"/>
</dbReference>
<accession>A0ABP5ZYR2</accession>
<sequence length="63" mass="5889">MKKKQIVAVRALLVSAVVAGAVAAGSSAACSAAAGATPVMAAVQATPSGATATDPSDDGFGWG</sequence>